<evidence type="ECO:0000256" key="1">
    <source>
        <dbReference type="SAM" id="MobiDB-lite"/>
    </source>
</evidence>
<feature type="compositionally biased region" description="Basic and acidic residues" evidence="1">
    <location>
        <begin position="842"/>
        <end position="856"/>
    </location>
</feature>
<feature type="compositionally biased region" description="Acidic residues" evidence="1">
    <location>
        <begin position="272"/>
        <end position="282"/>
    </location>
</feature>
<gene>
    <name evidence="3" type="ORF">FNF28_06250</name>
</gene>
<comment type="caution">
    <text evidence="3">The sequence shown here is derived from an EMBL/GenBank/DDBJ whole genome shotgun (WGS) entry which is preliminary data.</text>
</comment>
<sequence>MRPRTATPAGGAPRRVARPTLAGVLSAAALIAVASVPAAAAAETEARSSFPSLGSAFKRSMMMAPVGSRTCAMCEYVIQMVDRKLQENPYVSWTPLEEFVDPESSAQEARKFKKVPLPPMQPPPEIPFPPAWRRPPPDPELPTGPELASADDQPSQVGADGATPSAEVEGAEEGEDEDGDEDEDQSGTDSHGDEDQSGTNSHGDEDQSGTDSHGDEDQSGTNSHGDEDQSGTDTHGDEDQSGTDTHGDEDQSGTDTHGDEDQSGTDTHGDEDQSGDEDEDQSGDGNEQRRVNEDGGHSHDQQHGHGGFSTGSSDVNLLQTAAASGPDETLGAGALAAKTTTYDPDFNARRDALARTPQGVGLLRIPVETAAEAADVFAPLRHKRSLATQFQTAEREVPAAPLDLEGTGSGRVVYRSGANSKDIKEIVKQVKAMGGSQPVTWPKTSLAGRALSALGFVQTGAAAADAADAAAPGAGAKASSDAGAGAASHADRSTAGETAGAEFAPDAEARPSWAESFLQMTAESDALHAARIQAAIVGLPPAEAALAVDAWTTGSASGSKAGRAPLSGFEGLIGDLGTLPTPNFDAAERRAMKDARAFAKAHPDVVADDGNPMAEAAAKTAEFMKNYRFKSDLPAGMDAAKLVAGAPGMAGPASGFAPAPGMAGPATAKRAADEMNEFRSALVGIATESTRGGGPTAATSEQRFRQARSSTDDETSNDGETPTATPSAAAQPTEPAPDASATPSLAPQTLESIAAEEARVRARAADAAEAAVADADAFWASHRQEQGALAATAHDAATSALEEAYGGPSGAANKVPDVAAALRGEPSGSHTWGLPRKSPRHLPMDGDAAARDHPDVSYHGLGVIGDLHGEPGEMGGPTNAGWTGLNTYPADADDAQYRPTEGTDTPDFTGGRSQTTDRSHKLTRLQKEAGLKTDPSVTDPAALNYKAAATLPGVKYKTGPRESYRALYRMERHKRFYKLYNHVMDAMDDVCKGLIPRQVAKWGCRTLYSRPARVVDWMLHGYQADEVCVRAFACTETFFLRTE</sequence>
<proteinExistence type="predicted"/>
<feature type="region of interest" description="Disordered" evidence="1">
    <location>
        <begin position="473"/>
        <end position="508"/>
    </location>
</feature>
<feature type="compositionally biased region" description="Acidic residues" evidence="1">
    <location>
        <begin position="169"/>
        <end position="186"/>
    </location>
</feature>
<feature type="region of interest" description="Disordered" evidence="1">
    <location>
        <begin position="685"/>
        <end position="746"/>
    </location>
</feature>
<name>A0A5A8D2Y5_CAFRO</name>
<protein>
    <submittedName>
        <fullName evidence="3">Uncharacterized protein</fullName>
    </submittedName>
</protein>
<feature type="compositionally biased region" description="Pro residues" evidence="1">
    <location>
        <begin position="116"/>
        <end position="142"/>
    </location>
</feature>
<evidence type="ECO:0000256" key="2">
    <source>
        <dbReference type="SAM" id="SignalP"/>
    </source>
</evidence>
<feature type="region of interest" description="Disordered" evidence="1">
    <location>
        <begin position="99"/>
        <end position="313"/>
    </location>
</feature>
<feature type="signal peptide" evidence="2">
    <location>
        <begin position="1"/>
        <end position="41"/>
    </location>
</feature>
<feature type="compositionally biased region" description="Low complexity" evidence="1">
    <location>
        <begin position="473"/>
        <end position="488"/>
    </location>
</feature>
<feature type="chain" id="PRO_5022753721" evidence="2">
    <location>
        <begin position="42"/>
        <end position="1043"/>
    </location>
</feature>
<feature type="compositionally biased region" description="Low complexity" evidence="1">
    <location>
        <begin position="721"/>
        <end position="737"/>
    </location>
</feature>
<organism evidence="3 4">
    <name type="scientific">Cafeteria roenbergensis</name>
    <name type="common">Marine flagellate</name>
    <dbReference type="NCBI Taxonomy" id="33653"/>
    <lineage>
        <taxon>Eukaryota</taxon>
        <taxon>Sar</taxon>
        <taxon>Stramenopiles</taxon>
        <taxon>Bigyra</taxon>
        <taxon>Opalozoa</taxon>
        <taxon>Bicosoecida</taxon>
        <taxon>Cafeteriaceae</taxon>
        <taxon>Cafeteria</taxon>
    </lineage>
</organism>
<feature type="region of interest" description="Disordered" evidence="1">
    <location>
        <begin position="823"/>
        <end position="920"/>
    </location>
</feature>
<evidence type="ECO:0000313" key="4">
    <source>
        <dbReference type="Proteomes" id="UP000324907"/>
    </source>
</evidence>
<feature type="compositionally biased region" description="Basic and acidic residues" evidence="1">
    <location>
        <begin position="286"/>
        <end position="303"/>
    </location>
</feature>
<dbReference type="EMBL" id="VLTL01000150">
    <property type="protein sequence ID" value="KAA0158341.1"/>
    <property type="molecule type" value="Genomic_DNA"/>
</dbReference>
<keyword evidence="2" id="KW-0732">Signal</keyword>
<reference evidence="3 4" key="1">
    <citation type="submission" date="2019-07" db="EMBL/GenBank/DDBJ databases">
        <title>Genomes of Cafeteria roenbergensis.</title>
        <authorList>
            <person name="Fischer M.G."/>
            <person name="Hackl T."/>
            <person name="Roman M."/>
        </authorList>
    </citation>
    <scope>NUCLEOTIDE SEQUENCE [LARGE SCALE GENOMIC DNA]</scope>
    <source>
        <strain evidence="3 4">RCC970-E3</strain>
    </source>
</reference>
<dbReference type="Proteomes" id="UP000324907">
    <property type="component" value="Unassembled WGS sequence"/>
</dbReference>
<evidence type="ECO:0000313" key="3">
    <source>
        <dbReference type="EMBL" id="KAA0158341.1"/>
    </source>
</evidence>
<dbReference type="AlphaFoldDB" id="A0A5A8D2Y5"/>
<accession>A0A5A8D2Y5</accession>